<dbReference type="AlphaFoldDB" id="A0A6P1KI78"/>
<feature type="transmembrane region" description="Helical" evidence="1">
    <location>
        <begin position="165"/>
        <end position="195"/>
    </location>
</feature>
<gene>
    <name evidence="3" type="ORF">GSF12_06630</name>
</gene>
<dbReference type="EMBL" id="CP047226">
    <property type="protein sequence ID" value="QHG09597.1"/>
    <property type="molecule type" value="Genomic_DNA"/>
</dbReference>
<protein>
    <submittedName>
        <fullName evidence="3">Acyltransferase family protein</fullName>
    </submittedName>
</protein>
<keyword evidence="1" id="KW-1133">Transmembrane helix</keyword>
<dbReference type="Pfam" id="PF01757">
    <property type="entry name" value="Acyl_transf_3"/>
    <property type="match status" value="1"/>
</dbReference>
<keyword evidence="3" id="KW-0012">Acyltransferase</keyword>
<sequence>MSATVLLAVVFVLSLTLVTWLLNQLPQRMIGGFDASHRHSPLDGIRGILALSVFTHHFFKNYFFQTTGRWQSPNIDFFTNLGSVPVSLFFLITGYLFFGKLKQPRMNWQYLYRSRLQRIVPLYLFLGICIVAIYFTQQHPPLPLSEWQQWTLRWLSFNNQSLKDFYAWPLVAGAAWTLLYEWGFYFSLPLLFLLVHPKQLSHWQNITMLMISLPVLYYVFTHTIIKLYWLFLLAFFAVWLEDFFKNLLAKFPTLISIALCLLTLFILFATSAYSYWQMLLCGLLFCFIANGFTYFGVLYQQGLKVLGELSYSLYLTHGLVMYVWFNLLHLHDFSQSMTAYVWTYPLVLVFVVMFAVISYNYIEKPLMHRPNYRRDATTVLQS</sequence>
<feature type="domain" description="Acyltransferase 3" evidence="2">
    <location>
        <begin position="42"/>
        <end position="358"/>
    </location>
</feature>
<organism evidence="3">
    <name type="scientific">Faucicola osloensis</name>
    <name type="common">Moraxella osloensis</name>
    <dbReference type="NCBI Taxonomy" id="34062"/>
    <lineage>
        <taxon>Bacteria</taxon>
        <taxon>Pseudomonadati</taxon>
        <taxon>Pseudomonadota</taxon>
        <taxon>Gammaproteobacteria</taxon>
        <taxon>Moraxellales</taxon>
        <taxon>Moraxellaceae</taxon>
        <taxon>Faucicola</taxon>
    </lineage>
</organism>
<keyword evidence="3" id="KW-0808">Transferase</keyword>
<dbReference type="PANTHER" id="PTHR23028">
    <property type="entry name" value="ACETYLTRANSFERASE"/>
    <property type="match status" value="1"/>
</dbReference>
<dbReference type="PANTHER" id="PTHR23028:SF53">
    <property type="entry name" value="ACYL_TRANSF_3 DOMAIN-CONTAINING PROTEIN"/>
    <property type="match status" value="1"/>
</dbReference>
<dbReference type="GO" id="GO:0000271">
    <property type="term" value="P:polysaccharide biosynthetic process"/>
    <property type="evidence" value="ECO:0007669"/>
    <property type="project" value="TreeGrafter"/>
</dbReference>
<feature type="transmembrane region" description="Helical" evidence="1">
    <location>
        <begin position="275"/>
        <end position="299"/>
    </location>
</feature>
<evidence type="ECO:0000256" key="1">
    <source>
        <dbReference type="SAM" id="Phobius"/>
    </source>
</evidence>
<dbReference type="InterPro" id="IPR002656">
    <property type="entry name" value="Acyl_transf_3_dom"/>
</dbReference>
<reference evidence="3" key="1">
    <citation type="journal article" date="2020" name="Microbiol. Resour. Announc.">
        <title>Complete Genome Sequence of Moraxella osloensis Strain YV1, Isolated from an Australian Wastewater Treatment Plant.</title>
        <authorList>
            <person name="Batinovic S."/>
            <person name="Rice D.T.F."/>
            <person name="Seviour R.J."/>
            <person name="Petrovski S."/>
        </authorList>
    </citation>
    <scope>NUCLEOTIDE SEQUENCE</scope>
    <source>
        <strain evidence="3">YV1</strain>
    </source>
</reference>
<dbReference type="InterPro" id="IPR050879">
    <property type="entry name" value="Acyltransferase_3"/>
</dbReference>
<feature type="transmembrane region" description="Helical" evidence="1">
    <location>
        <begin position="226"/>
        <end position="244"/>
    </location>
</feature>
<keyword evidence="1" id="KW-0472">Membrane</keyword>
<accession>A0A6P1KI78</accession>
<evidence type="ECO:0000259" key="2">
    <source>
        <dbReference type="Pfam" id="PF01757"/>
    </source>
</evidence>
<feature type="transmembrane region" description="Helical" evidence="1">
    <location>
        <begin position="251"/>
        <end position="269"/>
    </location>
</feature>
<keyword evidence="1" id="KW-0812">Transmembrane</keyword>
<dbReference type="GO" id="GO:0016747">
    <property type="term" value="F:acyltransferase activity, transferring groups other than amino-acyl groups"/>
    <property type="evidence" value="ECO:0007669"/>
    <property type="project" value="InterPro"/>
</dbReference>
<feature type="transmembrane region" description="Helical" evidence="1">
    <location>
        <begin position="6"/>
        <end position="23"/>
    </location>
</feature>
<feature type="transmembrane region" description="Helical" evidence="1">
    <location>
        <begin position="119"/>
        <end position="137"/>
    </location>
</feature>
<evidence type="ECO:0000313" key="3">
    <source>
        <dbReference type="EMBL" id="QHG09597.1"/>
    </source>
</evidence>
<feature type="transmembrane region" description="Helical" evidence="1">
    <location>
        <begin position="77"/>
        <end position="98"/>
    </location>
</feature>
<proteinExistence type="predicted"/>
<name>A0A6P1KI78_FAUOS</name>
<feature type="transmembrane region" description="Helical" evidence="1">
    <location>
        <begin position="311"/>
        <end position="330"/>
    </location>
</feature>
<feature type="transmembrane region" description="Helical" evidence="1">
    <location>
        <begin position="342"/>
        <end position="362"/>
    </location>
</feature>
<dbReference type="GO" id="GO:0016020">
    <property type="term" value="C:membrane"/>
    <property type="evidence" value="ECO:0007669"/>
    <property type="project" value="TreeGrafter"/>
</dbReference>